<organism evidence="2 3">
    <name type="scientific">Massilia agrisoli</name>
    <dbReference type="NCBI Taxonomy" id="2892444"/>
    <lineage>
        <taxon>Bacteria</taxon>
        <taxon>Pseudomonadati</taxon>
        <taxon>Pseudomonadota</taxon>
        <taxon>Betaproteobacteria</taxon>
        <taxon>Burkholderiales</taxon>
        <taxon>Oxalobacteraceae</taxon>
        <taxon>Telluria group</taxon>
        <taxon>Massilia</taxon>
    </lineage>
</organism>
<dbReference type="EMBL" id="JAJHPV010000020">
    <property type="protein sequence ID" value="MCC6072832.1"/>
    <property type="molecule type" value="Genomic_DNA"/>
</dbReference>
<protein>
    <submittedName>
        <fullName evidence="2">Uncharacterized protein</fullName>
    </submittedName>
</protein>
<evidence type="ECO:0000256" key="1">
    <source>
        <dbReference type="SAM" id="Phobius"/>
    </source>
</evidence>
<keyword evidence="3" id="KW-1185">Reference proteome</keyword>
<keyword evidence="1" id="KW-1133">Transmembrane helix</keyword>
<feature type="transmembrane region" description="Helical" evidence="1">
    <location>
        <begin position="39"/>
        <end position="63"/>
    </location>
</feature>
<dbReference type="Proteomes" id="UP001198701">
    <property type="component" value="Unassembled WGS sequence"/>
</dbReference>
<gene>
    <name evidence="2" type="ORF">LMJ30_18010</name>
</gene>
<keyword evidence="1" id="KW-0812">Transmembrane</keyword>
<evidence type="ECO:0000313" key="2">
    <source>
        <dbReference type="EMBL" id="MCC6072832.1"/>
    </source>
</evidence>
<reference evidence="2 3" key="1">
    <citation type="submission" date="2021-11" db="EMBL/GenBank/DDBJ databases">
        <authorList>
            <person name="Huq M.A."/>
        </authorList>
    </citation>
    <scope>NUCLEOTIDE SEQUENCE [LARGE SCALE GENOMIC DNA]</scope>
    <source>
        <strain evidence="2 3">MAHUQ-52</strain>
    </source>
</reference>
<feature type="transmembrane region" description="Helical" evidence="1">
    <location>
        <begin position="6"/>
        <end position="27"/>
    </location>
</feature>
<evidence type="ECO:0000313" key="3">
    <source>
        <dbReference type="Proteomes" id="UP001198701"/>
    </source>
</evidence>
<accession>A0ABS8IW18</accession>
<proteinExistence type="predicted"/>
<dbReference type="RefSeq" id="WP_229433803.1">
    <property type="nucleotide sequence ID" value="NZ_JAJHPV010000020.1"/>
</dbReference>
<name>A0ABS8IW18_9BURK</name>
<comment type="caution">
    <text evidence="2">The sequence shown here is derived from an EMBL/GenBank/DDBJ whole genome shotgun (WGS) entry which is preliminary data.</text>
</comment>
<keyword evidence="1" id="KW-0472">Membrane</keyword>
<sequence length="75" mass="7853">MNSLAWIGIIVWGIIVTVFGLTMAGPPEAQSGDMQPQDVVFLIAGGLLTCLIGLVGLLGLMGWVPGLRNEQKTCA</sequence>